<reference evidence="20 21" key="4">
    <citation type="journal article" date="2011" name="BMC Genomics">
        <title>RNA-Seq improves annotation of protein-coding genes in the cucumber genome.</title>
        <authorList>
            <person name="Li Z."/>
            <person name="Zhang Z."/>
            <person name="Yan P."/>
            <person name="Huang S."/>
            <person name="Fei Z."/>
            <person name="Lin K."/>
        </authorList>
    </citation>
    <scope>NUCLEOTIDE SEQUENCE [LARGE SCALE GENOMIC DNA]</scope>
    <source>
        <strain evidence="21">cv. 9930</strain>
    </source>
</reference>
<dbReference type="GO" id="GO:0046872">
    <property type="term" value="F:metal ion binding"/>
    <property type="evidence" value="ECO:0007669"/>
    <property type="project" value="UniProtKB-UniRule"/>
</dbReference>
<feature type="domain" description="Plant heme peroxidase family profile" evidence="19">
    <location>
        <begin position="37"/>
        <end position="338"/>
    </location>
</feature>
<keyword evidence="10 15" id="KW-0408">Iron</keyword>
<dbReference type="PANTHER" id="PTHR31517:SF84">
    <property type="entry name" value="PEROXIDASE"/>
    <property type="match status" value="1"/>
</dbReference>
<dbReference type="InterPro" id="IPR000823">
    <property type="entry name" value="Peroxidase_pln"/>
</dbReference>
<dbReference type="GO" id="GO:0006979">
    <property type="term" value="P:response to oxidative stress"/>
    <property type="evidence" value="ECO:0007669"/>
    <property type="project" value="UniProtKB-UniRule"/>
</dbReference>
<dbReference type="PRINTS" id="PR00461">
    <property type="entry name" value="PLPEROXIDASE"/>
</dbReference>
<dbReference type="GO" id="GO:0140825">
    <property type="term" value="F:lactoperoxidase activity"/>
    <property type="evidence" value="ECO:0007669"/>
    <property type="project" value="UniProtKB-EC"/>
</dbReference>
<gene>
    <name evidence="20" type="ORF">Csa_7G414520</name>
</gene>
<organism evidence="20 21">
    <name type="scientific">Cucumis sativus</name>
    <name type="common">Cucumber</name>
    <dbReference type="NCBI Taxonomy" id="3659"/>
    <lineage>
        <taxon>Eukaryota</taxon>
        <taxon>Viridiplantae</taxon>
        <taxon>Streptophyta</taxon>
        <taxon>Embryophyta</taxon>
        <taxon>Tracheophyta</taxon>
        <taxon>Spermatophyta</taxon>
        <taxon>Magnoliopsida</taxon>
        <taxon>eudicotyledons</taxon>
        <taxon>Gunneridae</taxon>
        <taxon>Pentapetalae</taxon>
        <taxon>rosids</taxon>
        <taxon>fabids</taxon>
        <taxon>Cucurbitales</taxon>
        <taxon>Cucurbitaceae</taxon>
        <taxon>Benincaseae</taxon>
        <taxon>Cucumis</taxon>
    </lineage>
</organism>
<dbReference type="EC" id="1.11.1.7" evidence="4 18"/>
<dbReference type="GO" id="GO:0009505">
    <property type="term" value="C:plant-type cell wall"/>
    <property type="evidence" value="ECO:0000318"/>
    <property type="project" value="GO_Central"/>
</dbReference>
<evidence type="ECO:0000256" key="5">
    <source>
        <dbReference type="ARBA" id="ARBA00022525"/>
    </source>
</evidence>
<reference evidence="20 21" key="3">
    <citation type="journal article" date="2010" name="BMC Genomics">
        <title>Transcriptome sequencing and comparative analysis of cucumber flowers with different sex types.</title>
        <authorList>
            <person name="Guo S."/>
            <person name="Zheng Y."/>
            <person name="Joung J.G."/>
            <person name="Liu S."/>
            <person name="Zhang Z."/>
            <person name="Crasta O.R."/>
            <person name="Sobral B.W."/>
            <person name="Xu Y."/>
            <person name="Huang S."/>
            <person name="Fei Z."/>
        </authorList>
    </citation>
    <scope>NUCLEOTIDE SEQUENCE [LARGE SCALE GENOMIC DNA]</scope>
    <source>
        <strain evidence="21">cv. 9930</strain>
    </source>
</reference>
<feature type="binding site" evidence="15">
    <location>
        <position position="88"/>
    </location>
    <ligand>
        <name>Ca(2+)</name>
        <dbReference type="ChEBI" id="CHEBI:29108"/>
        <label>1</label>
    </ligand>
</feature>
<accession>A0A0A0K5W3</accession>
<feature type="disulfide bond" evidence="17">
    <location>
        <begin position="80"/>
        <end position="85"/>
    </location>
</feature>
<evidence type="ECO:0000256" key="15">
    <source>
        <dbReference type="PIRSR" id="PIRSR600823-3"/>
    </source>
</evidence>
<evidence type="ECO:0000256" key="13">
    <source>
        <dbReference type="PIRSR" id="PIRSR600823-1"/>
    </source>
</evidence>
<dbReference type="FunFam" id="1.10.520.10:FF:000008">
    <property type="entry name" value="Peroxidase"/>
    <property type="match status" value="1"/>
</dbReference>
<keyword evidence="15 18" id="KW-0106">Calcium</keyword>
<feature type="disulfide bond" evidence="17">
    <location>
        <begin position="134"/>
        <end position="334"/>
    </location>
</feature>
<comment type="function">
    <text evidence="2">Removal of H(2)O(2), oxidation of toxic reductants, biosynthesis and degradation of lignin, suberization, auxin catabolism, response to environmental stresses such as wounding, pathogen attack and oxidative stress. These functions might be dependent on each isozyme/isoform in each plant tissue.</text>
</comment>
<dbReference type="OMA" id="MKSKCPP"/>
<comment type="catalytic activity">
    <reaction evidence="1 18">
        <text>2 a phenolic donor + H2O2 = 2 a phenolic radical donor + 2 H2O</text>
        <dbReference type="Rhea" id="RHEA:56136"/>
        <dbReference type="ChEBI" id="CHEBI:15377"/>
        <dbReference type="ChEBI" id="CHEBI:16240"/>
        <dbReference type="ChEBI" id="CHEBI:139520"/>
        <dbReference type="ChEBI" id="CHEBI:139521"/>
        <dbReference type="EC" id="1.11.1.7"/>
    </reaction>
</comment>
<keyword evidence="7 18" id="KW-0349">Heme</keyword>
<dbReference type="Gene3D" id="1.10.420.10">
    <property type="entry name" value="Peroxidase, domain 2"/>
    <property type="match status" value="1"/>
</dbReference>
<evidence type="ECO:0000256" key="11">
    <source>
        <dbReference type="ARBA" id="ARBA00023157"/>
    </source>
</evidence>
<evidence type="ECO:0000256" key="2">
    <source>
        <dbReference type="ARBA" id="ARBA00002322"/>
    </source>
</evidence>
<dbReference type="OrthoDB" id="2113341at2759"/>
<keyword evidence="11 17" id="KW-1015">Disulfide bond</keyword>
<feature type="binding site" evidence="15">
    <location>
        <position position="101"/>
    </location>
    <ligand>
        <name>Ca(2+)</name>
        <dbReference type="ChEBI" id="CHEBI:29108"/>
        <label>1</label>
    </ligand>
</feature>
<keyword evidence="9 18" id="KW-0560">Oxidoreductase</keyword>
<dbReference type="eggNOG" id="ENOG502QPX7">
    <property type="taxonomic scope" value="Eukaryota"/>
</dbReference>
<evidence type="ECO:0000256" key="1">
    <source>
        <dbReference type="ARBA" id="ARBA00000189"/>
    </source>
</evidence>
<dbReference type="PANTHER" id="PTHR31517">
    <property type="match status" value="1"/>
</dbReference>
<evidence type="ECO:0000259" key="19">
    <source>
        <dbReference type="PROSITE" id="PS50873"/>
    </source>
</evidence>
<evidence type="ECO:0000256" key="8">
    <source>
        <dbReference type="ARBA" id="ARBA00022723"/>
    </source>
</evidence>
<dbReference type="GO" id="GO:0005576">
    <property type="term" value="C:extracellular region"/>
    <property type="evidence" value="ECO:0007669"/>
    <property type="project" value="UniProtKB-SubCell"/>
</dbReference>
<keyword evidence="5 18" id="KW-0964">Secreted</keyword>
<dbReference type="GO" id="GO:0020037">
    <property type="term" value="F:heme binding"/>
    <property type="evidence" value="ECO:0007669"/>
    <property type="project" value="UniProtKB-UniRule"/>
</dbReference>
<evidence type="ECO:0000256" key="3">
    <source>
        <dbReference type="ARBA" id="ARBA00006873"/>
    </source>
</evidence>
<comment type="similarity">
    <text evidence="3">Belongs to the peroxidase family. Ascorbate peroxidase subfamily.</text>
</comment>
<dbReference type="AlphaFoldDB" id="A0A0A0K5W3"/>
<dbReference type="InterPro" id="IPR019793">
    <property type="entry name" value="Peroxidases_heam-ligand_BS"/>
</dbReference>
<dbReference type="Gramene" id="KGN45055">
    <property type="protein sequence ID" value="KGN45055"/>
    <property type="gene ID" value="Csa_7G414520"/>
</dbReference>
<dbReference type="KEGG" id="csv:101216219"/>
<evidence type="ECO:0000256" key="7">
    <source>
        <dbReference type="ARBA" id="ARBA00022617"/>
    </source>
</evidence>
<dbReference type="Gene3D" id="1.10.520.10">
    <property type="match status" value="1"/>
</dbReference>
<evidence type="ECO:0000256" key="6">
    <source>
        <dbReference type="ARBA" id="ARBA00022559"/>
    </source>
</evidence>
<feature type="binding site" evidence="15">
    <location>
        <position position="84"/>
    </location>
    <ligand>
        <name>Ca(2+)</name>
        <dbReference type="ChEBI" id="CHEBI:29108"/>
        <label>1</label>
    </ligand>
</feature>
<dbReference type="GO" id="GO:0006950">
    <property type="term" value="P:response to stress"/>
    <property type="evidence" value="ECO:0000318"/>
    <property type="project" value="GO_Central"/>
</dbReference>
<comment type="cofactor">
    <cofactor evidence="15 18">
        <name>Ca(2+)</name>
        <dbReference type="ChEBI" id="CHEBI:29108"/>
    </cofactor>
    <text evidence="15 18">Binds 2 calcium ions per subunit.</text>
</comment>
<dbReference type="PROSITE" id="PS00435">
    <property type="entry name" value="PEROXIDASE_1"/>
    <property type="match status" value="1"/>
</dbReference>
<feature type="binding site" evidence="15">
    <location>
        <position position="82"/>
    </location>
    <ligand>
        <name>Ca(2+)</name>
        <dbReference type="ChEBI" id="CHEBI:29108"/>
        <label>1</label>
    </ligand>
</feature>
<keyword evidence="12 18" id="KW-0376">Hydrogen peroxide</keyword>
<dbReference type="Pfam" id="PF00141">
    <property type="entry name" value="peroxidase"/>
    <property type="match status" value="1"/>
</dbReference>
<evidence type="ECO:0000256" key="12">
    <source>
        <dbReference type="ARBA" id="ARBA00023324"/>
    </source>
</evidence>
<feature type="disulfide bond" evidence="17">
    <location>
        <begin position="47"/>
        <end position="128"/>
    </location>
</feature>
<name>A0A0A0K5W3_CUCSA</name>
<feature type="binding site" evidence="15">
    <location>
        <position position="266"/>
    </location>
    <ligand>
        <name>Ca(2+)</name>
        <dbReference type="ChEBI" id="CHEBI:29108"/>
        <label>2</label>
    </ligand>
</feature>
<feature type="binding site" evidence="15">
    <location>
        <position position="261"/>
    </location>
    <ligand>
        <name>Ca(2+)</name>
        <dbReference type="ChEBI" id="CHEBI:29108"/>
        <label>2</label>
    </ligand>
</feature>
<reference evidence="20 21" key="1">
    <citation type="journal article" date="2009" name="Nat. Genet.">
        <title>The genome of the cucumber, Cucumis sativus L.</title>
        <authorList>
            <person name="Huang S."/>
            <person name="Li R."/>
            <person name="Zhang Z."/>
            <person name="Li L."/>
            <person name="Gu X."/>
            <person name="Fan W."/>
            <person name="Lucas W.J."/>
            <person name="Wang X."/>
            <person name="Xie B."/>
            <person name="Ni P."/>
            <person name="Ren Y."/>
            <person name="Zhu H."/>
            <person name="Li J."/>
            <person name="Lin K."/>
            <person name="Jin W."/>
            <person name="Fei Z."/>
            <person name="Li G."/>
            <person name="Staub J."/>
            <person name="Kilian A."/>
            <person name="van der Vossen E.A."/>
            <person name="Wu Y."/>
            <person name="Guo J."/>
            <person name="He J."/>
            <person name="Jia Z."/>
            <person name="Ren Y."/>
            <person name="Tian G."/>
            <person name="Lu Y."/>
            <person name="Ruan J."/>
            <person name="Qian W."/>
            <person name="Wang M."/>
            <person name="Huang Q."/>
            <person name="Li B."/>
            <person name="Xuan Z."/>
            <person name="Cao J."/>
            <person name="Asan"/>
            <person name="Wu Z."/>
            <person name="Zhang J."/>
            <person name="Cai Q."/>
            <person name="Bai Y."/>
            <person name="Zhao B."/>
            <person name="Han Y."/>
            <person name="Li Y."/>
            <person name="Li X."/>
            <person name="Wang S."/>
            <person name="Shi Q."/>
            <person name="Liu S."/>
            <person name="Cho W.K."/>
            <person name="Kim J.Y."/>
            <person name="Xu Y."/>
            <person name="Heller-Uszynska K."/>
            <person name="Miao H."/>
            <person name="Cheng Z."/>
            <person name="Zhang S."/>
            <person name="Wu J."/>
            <person name="Yang Y."/>
            <person name="Kang H."/>
            <person name="Li M."/>
            <person name="Liang H."/>
            <person name="Ren X."/>
            <person name="Shi Z."/>
            <person name="Wen M."/>
            <person name="Jian M."/>
            <person name="Yang H."/>
            <person name="Zhang G."/>
            <person name="Yang Z."/>
            <person name="Chen R."/>
            <person name="Liu S."/>
            <person name="Li J."/>
            <person name="Ma L."/>
            <person name="Liu H."/>
            <person name="Zhou Y."/>
            <person name="Zhao J."/>
            <person name="Fang X."/>
            <person name="Li G."/>
            <person name="Fang L."/>
            <person name="Li Y."/>
            <person name="Liu D."/>
            <person name="Zheng H."/>
            <person name="Zhang Y."/>
            <person name="Qin N."/>
            <person name="Li Z."/>
            <person name="Yang G."/>
            <person name="Yang S."/>
            <person name="Bolund L."/>
            <person name="Kristiansen K."/>
            <person name="Zheng H."/>
            <person name="Li S."/>
            <person name="Zhang X."/>
            <person name="Yang H."/>
            <person name="Wang J."/>
            <person name="Sun R."/>
            <person name="Zhang B."/>
            <person name="Jiang S."/>
            <person name="Wang J."/>
            <person name="Du Y."/>
            <person name="Li S."/>
        </authorList>
    </citation>
    <scope>NUCLEOTIDE SEQUENCE [LARGE SCALE GENOMIC DNA]</scope>
    <source>
        <strain evidence="21">cv. 9930</strain>
    </source>
</reference>
<comment type="cofactor">
    <cofactor evidence="15 18">
        <name>heme b</name>
        <dbReference type="ChEBI" id="CHEBI:60344"/>
    </cofactor>
    <text evidence="15 18">Binds 1 heme b (iron(II)-protoporphyrin IX) group per subunit.</text>
</comment>
<keyword evidence="21" id="KW-1185">Reference proteome</keyword>
<dbReference type="FunFam" id="1.10.420.10:FF:000001">
    <property type="entry name" value="Peroxidase"/>
    <property type="match status" value="1"/>
</dbReference>
<dbReference type="PROSITE" id="PS00436">
    <property type="entry name" value="PEROXIDASE_2"/>
    <property type="match status" value="1"/>
</dbReference>
<feature type="binding site" evidence="15">
    <location>
        <position position="79"/>
    </location>
    <ligand>
        <name>Ca(2+)</name>
        <dbReference type="ChEBI" id="CHEBI:29108"/>
        <label>1</label>
    </ligand>
</feature>
<sequence>MEIRKCKMQSELSGELAKIVALLMVGLVMISKGHSQELKVGFYSETCPLAETIVRTTVAKAVSQNPGMAAGIIRMHFHDCIVLGCDASILLDKTPENPDTEKGVNVGNPLLRGFEIIDDAKFEIETRCPQTVSCADILAFAARDSVATLGQFTYDVPSGRRDSLVSHGANVSDNIPFPTTDIGFLAQHFEERGLSLRDMVALSGAHSIGRTGCPEFTDRLFSSNGTEITDPSLDPTFAATLRQKCPFGSGFDKTADLDNVTPNHLDIQFFENLKNKMGVLSSDQAIATDPLTAAIVSRYQGNRAIWMRDFSAAMVKMGKLLVLTGTQGEIRKECHFRN</sequence>
<feature type="binding site" evidence="14">
    <location>
        <position position="176"/>
    </location>
    <ligand>
        <name>substrate</name>
    </ligand>
</feature>
<keyword evidence="8 15" id="KW-0479">Metal-binding</keyword>
<dbReference type="InterPro" id="IPR002016">
    <property type="entry name" value="Haem_peroxidase"/>
</dbReference>
<evidence type="ECO:0000313" key="21">
    <source>
        <dbReference type="Proteomes" id="UP000029981"/>
    </source>
</evidence>
<evidence type="ECO:0000256" key="10">
    <source>
        <dbReference type="ARBA" id="ARBA00023004"/>
    </source>
</evidence>
<dbReference type="GO" id="GO:0042744">
    <property type="term" value="P:hydrogen peroxide catabolic process"/>
    <property type="evidence" value="ECO:0007669"/>
    <property type="project" value="UniProtKB-KW"/>
</dbReference>
<evidence type="ECO:0000256" key="9">
    <source>
        <dbReference type="ARBA" id="ARBA00023002"/>
    </source>
</evidence>
<evidence type="ECO:0000256" key="14">
    <source>
        <dbReference type="PIRSR" id="PIRSR600823-2"/>
    </source>
</evidence>
<proteinExistence type="inferred from homology"/>
<evidence type="ECO:0000313" key="20">
    <source>
        <dbReference type="EMBL" id="KGN45055.1"/>
    </source>
</evidence>
<feature type="site" description="Transition state stabilizer" evidence="16">
    <location>
        <position position="74"/>
    </location>
</feature>
<feature type="active site" description="Proton acceptor" evidence="13">
    <location>
        <position position="78"/>
    </location>
</feature>
<dbReference type="InterPro" id="IPR019794">
    <property type="entry name" value="Peroxidases_AS"/>
</dbReference>
<dbReference type="EMBL" id="CM002928">
    <property type="protein sequence ID" value="KGN45055.1"/>
    <property type="molecule type" value="Genomic_DNA"/>
</dbReference>
<dbReference type="Proteomes" id="UP000029981">
    <property type="component" value="Chromosome 7"/>
</dbReference>
<comment type="subcellular location">
    <subcellularLocation>
        <location evidence="18">Secreted</location>
    </subcellularLocation>
</comment>
<dbReference type="SUPFAM" id="SSF48113">
    <property type="entry name" value="Heme-dependent peroxidases"/>
    <property type="match status" value="1"/>
</dbReference>
<dbReference type="InterPro" id="IPR010255">
    <property type="entry name" value="Haem_peroxidase_sf"/>
</dbReference>
<dbReference type="PRINTS" id="PR00458">
    <property type="entry name" value="PEROXIDASE"/>
</dbReference>
<evidence type="ECO:0000256" key="4">
    <source>
        <dbReference type="ARBA" id="ARBA00012313"/>
    </source>
</evidence>
<feature type="binding site" evidence="15">
    <location>
        <position position="86"/>
    </location>
    <ligand>
        <name>Ca(2+)</name>
        <dbReference type="ChEBI" id="CHEBI:29108"/>
        <label>1</label>
    </ligand>
</feature>
<evidence type="ECO:0000256" key="16">
    <source>
        <dbReference type="PIRSR" id="PIRSR600823-4"/>
    </source>
</evidence>
<keyword evidence="6 18" id="KW-0575">Peroxidase</keyword>
<dbReference type="GO" id="GO:0004601">
    <property type="term" value="F:peroxidase activity"/>
    <property type="evidence" value="ECO:0000318"/>
    <property type="project" value="GO_Central"/>
</dbReference>
<feature type="binding site" evidence="15">
    <location>
        <position position="258"/>
    </location>
    <ligand>
        <name>Ca(2+)</name>
        <dbReference type="ChEBI" id="CHEBI:29108"/>
        <label>2</label>
    </ligand>
</feature>
<dbReference type="InterPro" id="IPR033905">
    <property type="entry name" value="Secretory_peroxidase"/>
</dbReference>
<evidence type="ECO:0000256" key="17">
    <source>
        <dbReference type="PIRSR" id="PIRSR600823-5"/>
    </source>
</evidence>
<feature type="binding site" description="axial binding residue" evidence="15">
    <location>
        <position position="206"/>
    </location>
    <ligand>
        <name>heme b</name>
        <dbReference type="ChEBI" id="CHEBI:60344"/>
    </ligand>
    <ligandPart>
        <name>Fe</name>
        <dbReference type="ChEBI" id="CHEBI:18248"/>
    </ligandPart>
</feature>
<dbReference type="STRING" id="3659.A0A0A0K5W3"/>
<evidence type="ECO:0000256" key="18">
    <source>
        <dbReference type="RuleBase" id="RU362060"/>
    </source>
</evidence>
<protein>
    <recommendedName>
        <fullName evidence="4 18">Peroxidase</fullName>
        <ecNumber evidence="4 18">1.11.1.7</ecNumber>
    </recommendedName>
</protein>
<dbReference type="CDD" id="cd00693">
    <property type="entry name" value="secretory_peroxidase"/>
    <property type="match status" value="1"/>
</dbReference>
<dbReference type="PROSITE" id="PS50873">
    <property type="entry name" value="PEROXIDASE_4"/>
    <property type="match status" value="1"/>
</dbReference>
<feature type="disulfide bond" evidence="17">
    <location>
        <begin position="213"/>
        <end position="245"/>
    </location>
</feature>
<reference evidence="20 21" key="2">
    <citation type="journal article" date="2009" name="PLoS ONE">
        <title>An integrated genetic and cytogenetic map of the cucumber genome.</title>
        <authorList>
            <person name="Ren Y."/>
            <person name="Zhang Z."/>
            <person name="Liu J."/>
            <person name="Staub J.E."/>
            <person name="Han Y."/>
            <person name="Cheng Z."/>
            <person name="Li X."/>
            <person name="Lu J."/>
            <person name="Miao H."/>
            <person name="Kang H."/>
            <person name="Xie B."/>
            <person name="Gu X."/>
            <person name="Wang X."/>
            <person name="Du Y."/>
            <person name="Jin W."/>
            <person name="Huang S."/>
        </authorList>
    </citation>
    <scope>NUCLEOTIDE SEQUENCE [LARGE SCALE GENOMIC DNA]</scope>
    <source>
        <strain evidence="21">cv. 9930</strain>
    </source>
</reference>
<comment type="similarity">
    <text evidence="18">Belongs to the peroxidase family. Classical plant (class III) peroxidase subfamily.</text>
</comment>